<dbReference type="Proteomes" id="UP000294901">
    <property type="component" value="Unassembled WGS sequence"/>
</dbReference>
<evidence type="ECO:0000313" key="2">
    <source>
        <dbReference type="Proteomes" id="UP000294901"/>
    </source>
</evidence>
<dbReference type="EMBL" id="SNWR01000002">
    <property type="protein sequence ID" value="TDO33084.1"/>
    <property type="molecule type" value="Genomic_DNA"/>
</dbReference>
<gene>
    <name evidence="1" type="ORF">C8E87_8567</name>
</gene>
<dbReference type="RefSeq" id="WP_275409063.1">
    <property type="nucleotide sequence ID" value="NZ_BOMD01000050.1"/>
</dbReference>
<evidence type="ECO:0000313" key="1">
    <source>
        <dbReference type="EMBL" id="TDO33084.1"/>
    </source>
</evidence>
<proteinExistence type="predicted"/>
<organism evidence="1 2">
    <name type="scientific">Paractinoplanes brasiliensis</name>
    <dbReference type="NCBI Taxonomy" id="52695"/>
    <lineage>
        <taxon>Bacteria</taxon>
        <taxon>Bacillati</taxon>
        <taxon>Actinomycetota</taxon>
        <taxon>Actinomycetes</taxon>
        <taxon>Micromonosporales</taxon>
        <taxon>Micromonosporaceae</taxon>
        <taxon>Paractinoplanes</taxon>
    </lineage>
</organism>
<accession>A0A4R6JBI0</accession>
<sequence>MTRCSVVGGRDVGATRVAVSGVAGNLVAGAGSPGAAWVEVGAA</sequence>
<dbReference type="AlphaFoldDB" id="A0A4R6JBI0"/>
<reference evidence="1 2" key="1">
    <citation type="submission" date="2019-03" db="EMBL/GenBank/DDBJ databases">
        <title>Sequencing the genomes of 1000 actinobacteria strains.</title>
        <authorList>
            <person name="Klenk H.-P."/>
        </authorList>
    </citation>
    <scope>NUCLEOTIDE SEQUENCE [LARGE SCALE GENOMIC DNA]</scope>
    <source>
        <strain evidence="1 2">DSM 43805</strain>
    </source>
</reference>
<name>A0A4R6JBI0_9ACTN</name>
<comment type="caution">
    <text evidence="1">The sequence shown here is derived from an EMBL/GenBank/DDBJ whole genome shotgun (WGS) entry which is preliminary data.</text>
</comment>
<keyword evidence="2" id="KW-1185">Reference proteome</keyword>
<protein>
    <submittedName>
        <fullName evidence="1">Uncharacterized protein</fullName>
    </submittedName>
</protein>